<proteinExistence type="predicted"/>
<dbReference type="AlphaFoldDB" id="A0A5K7ZN16"/>
<reference evidence="1 2" key="1">
    <citation type="submission" date="2019-11" db="EMBL/GenBank/DDBJ databases">
        <title>Comparative genomics of hydrocarbon-degrading Desulfosarcina strains.</title>
        <authorList>
            <person name="Watanabe M."/>
            <person name="Kojima H."/>
            <person name="Fukui M."/>
        </authorList>
    </citation>
    <scope>NUCLEOTIDE SEQUENCE [LARGE SCALE GENOMIC DNA]</scope>
    <source>
        <strain evidence="1 2">28bB2T</strain>
    </source>
</reference>
<protein>
    <recommendedName>
        <fullName evidence="3">Poly A polymerase head domain-containing protein</fullName>
    </recommendedName>
</protein>
<organism evidence="1 2">
    <name type="scientific">Desulfosarcina ovata subsp. sediminis</name>
    <dbReference type="NCBI Taxonomy" id="885957"/>
    <lineage>
        <taxon>Bacteria</taxon>
        <taxon>Pseudomonadati</taxon>
        <taxon>Thermodesulfobacteriota</taxon>
        <taxon>Desulfobacteria</taxon>
        <taxon>Desulfobacterales</taxon>
        <taxon>Desulfosarcinaceae</taxon>
        <taxon>Desulfosarcina</taxon>
    </lineage>
</organism>
<evidence type="ECO:0000313" key="2">
    <source>
        <dbReference type="Proteomes" id="UP000425960"/>
    </source>
</evidence>
<dbReference type="EMBL" id="AP021876">
    <property type="protein sequence ID" value="BBO82521.1"/>
    <property type="molecule type" value="Genomic_DNA"/>
</dbReference>
<dbReference type="KEGG" id="dov:DSCO28_30870"/>
<accession>A0A5K7ZN16</accession>
<evidence type="ECO:0000313" key="1">
    <source>
        <dbReference type="EMBL" id="BBO82521.1"/>
    </source>
</evidence>
<dbReference type="RefSeq" id="WP_155322969.1">
    <property type="nucleotide sequence ID" value="NZ_AP021876.1"/>
</dbReference>
<gene>
    <name evidence="1" type="ORF">DSCO28_30870</name>
</gene>
<evidence type="ECO:0008006" key="3">
    <source>
        <dbReference type="Google" id="ProtNLM"/>
    </source>
</evidence>
<name>A0A5K7ZN16_9BACT</name>
<sequence>MTTITDSIVLFAVDRLFQQPGVHPIMERLRRRLPDSAEIAVAGGALRNIVIDTLHGEAPPTQDIDLFIGGVKRHFALSAVFSDERTEPTGLKGLRWYPADSPFVFDLCLLPNFVVIKTFHLGPTLQSLLAGIDFTVNAIIYDYKRQTLTEKGCMAAVRDRLIDFNSHLIPGKCLIAYRSLVIGHKTGFNFAEPVYRFLKDQLDPETLTQLKRVLRAKLGKAMAASILCDYDALCRTHSYDHYLTMRTQ</sequence>
<dbReference type="Proteomes" id="UP000425960">
    <property type="component" value="Chromosome"/>
</dbReference>